<proteinExistence type="predicted"/>
<comment type="caution">
    <text evidence="1">The sequence shown here is derived from an EMBL/GenBank/DDBJ whole genome shotgun (WGS) entry which is preliminary data.</text>
</comment>
<organism evidence="1 2">
    <name type="scientific">Eumeta variegata</name>
    <name type="common">Bagworm moth</name>
    <name type="synonym">Eumeta japonica</name>
    <dbReference type="NCBI Taxonomy" id="151549"/>
    <lineage>
        <taxon>Eukaryota</taxon>
        <taxon>Metazoa</taxon>
        <taxon>Ecdysozoa</taxon>
        <taxon>Arthropoda</taxon>
        <taxon>Hexapoda</taxon>
        <taxon>Insecta</taxon>
        <taxon>Pterygota</taxon>
        <taxon>Neoptera</taxon>
        <taxon>Endopterygota</taxon>
        <taxon>Lepidoptera</taxon>
        <taxon>Glossata</taxon>
        <taxon>Ditrysia</taxon>
        <taxon>Tineoidea</taxon>
        <taxon>Psychidae</taxon>
        <taxon>Oiketicinae</taxon>
        <taxon>Eumeta</taxon>
    </lineage>
</organism>
<dbReference type="Proteomes" id="UP000299102">
    <property type="component" value="Unassembled WGS sequence"/>
</dbReference>
<accession>A0A4C1VKP1</accession>
<keyword evidence="2" id="KW-1185">Reference proteome</keyword>
<dbReference type="EMBL" id="BGZK01000368">
    <property type="protein sequence ID" value="GBP39556.1"/>
    <property type="molecule type" value="Genomic_DNA"/>
</dbReference>
<reference evidence="1 2" key="1">
    <citation type="journal article" date="2019" name="Commun. Biol.">
        <title>The bagworm genome reveals a unique fibroin gene that provides high tensile strength.</title>
        <authorList>
            <person name="Kono N."/>
            <person name="Nakamura H."/>
            <person name="Ohtoshi R."/>
            <person name="Tomita M."/>
            <person name="Numata K."/>
            <person name="Arakawa K."/>
        </authorList>
    </citation>
    <scope>NUCLEOTIDE SEQUENCE [LARGE SCALE GENOMIC DNA]</scope>
</reference>
<sequence>MAKILAQNHDGGGGGGGSMGGCSGEGELLVKRKPVQALRCRVRLVKAGVMCDVMVVTLVSSTYTLHNYCFCAQRTPCNLRSCRLCQLCENRALTHARVQKGVPAMTAPRPRVRPRPRRGCGLISVKASSGRARVADVGPAAMLV</sequence>
<name>A0A4C1VKP1_EUMVA</name>
<gene>
    <name evidence="1" type="ORF">EVAR_26638_1</name>
</gene>
<dbReference type="AlphaFoldDB" id="A0A4C1VKP1"/>
<protein>
    <submittedName>
        <fullName evidence="1">Uncharacterized protein</fullName>
    </submittedName>
</protein>
<dbReference type="PROSITE" id="PS51257">
    <property type="entry name" value="PROKAR_LIPOPROTEIN"/>
    <property type="match status" value="1"/>
</dbReference>
<evidence type="ECO:0000313" key="2">
    <source>
        <dbReference type="Proteomes" id="UP000299102"/>
    </source>
</evidence>
<evidence type="ECO:0000313" key="1">
    <source>
        <dbReference type="EMBL" id="GBP39556.1"/>
    </source>
</evidence>